<organism evidence="2 3">
    <name type="scientific">Adonisia turfae CCMR0081</name>
    <dbReference type="NCBI Taxonomy" id="2292702"/>
    <lineage>
        <taxon>Bacteria</taxon>
        <taxon>Bacillati</taxon>
        <taxon>Cyanobacteriota</taxon>
        <taxon>Adonisia</taxon>
        <taxon>Adonisia turfae</taxon>
    </lineage>
</organism>
<keyword evidence="1" id="KW-1133">Transmembrane helix</keyword>
<comment type="caution">
    <text evidence="2">The sequence shown here is derived from an EMBL/GenBank/DDBJ whole genome shotgun (WGS) entry which is preliminary data.</text>
</comment>
<dbReference type="Pfam" id="PF04307">
    <property type="entry name" value="YdjM"/>
    <property type="match status" value="1"/>
</dbReference>
<dbReference type="InterPro" id="IPR007404">
    <property type="entry name" value="YdjM-like"/>
</dbReference>
<feature type="transmembrane region" description="Helical" evidence="1">
    <location>
        <begin position="64"/>
        <end position="88"/>
    </location>
</feature>
<dbReference type="Proteomes" id="UP000481033">
    <property type="component" value="Unassembled WGS sequence"/>
</dbReference>
<evidence type="ECO:0000313" key="3">
    <source>
        <dbReference type="Proteomes" id="UP000481033"/>
    </source>
</evidence>
<feature type="transmembrane region" description="Helical" evidence="1">
    <location>
        <begin position="175"/>
        <end position="194"/>
    </location>
</feature>
<keyword evidence="1" id="KW-0472">Membrane</keyword>
<reference evidence="2 3" key="1">
    <citation type="journal article" date="2020" name="Microb. Ecol.">
        <title>Ecogenomics of the Marine Benthic Filamentous Cyanobacterium Adonisia.</title>
        <authorList>
            <person name="Walter J.M."/>
            <person name="Coutinho F.H."/>
            <person name="Leomil L."/>
            <person name="Hargreaves P.I."/>
            <person name="Campeao M.E."/>
            <person name="Vieira V.V."/>
            <person name="Silva B.S."/>
            <person name="Fistarol G.O."/>
            <person name="Salomon P.S."/>
            <person name="Sawabe T."/>
            <person name="Mino S."/>
            <person name="Hosokawa M."/>
            <person name="Miyashita H."/>
            <person name="Maruyama F."/>
            <person name="van Verk M.C."/>
            <person name="Dutilh B.E."/>
            <person name="Thompson C.C."/>
            <person name="Thompson F.L."/>
        </authorList>
    </citation>
    <scope>NUCLEOTIDE SEQUENCE [LARGE SCALE GENOMIC DNA]</scope>
    <source>
        <strain evidence="2 3">CCMR0081</strain>
    </source>
</reference>
<name>A0A6M0RNJ5_9CYAN</name>
<evidence type="ECO:0000256" key="1">
    <source>
        <dbReference type="SAM" id="Phobius"/>
    </source>
</evidence>
<dbReference type="EMBL" id="QXHD01000004">
    <property type="protein sequence ID" value="NEZ57858.1"/>
    <property type="molecule type" value="Genomic_DNA"/>
</dbReference>
<feature type="transmembrane region" description="Helical" evidence="1">
    <location>
        <begin position="100"/>
        <end position="121"/>
    </location>
</feature>
<dbReference type="AlphaFoldDB" id="A0A6M0RNJ5"/>
<feature type="transmembrane region" description="Helical" evidence="1">
    <location>
        <begin position="148"/>
        <end position="168"/>
    </location>
</feature>
<dbReference type="RefSeq" id="WP_163700010.1">
    <property type="nucleotide sequence ID" value="NZ_QXHD01000004.1"/>
</dbReference>
<proteinExistence type="predicted"/>
<keyword evidence="1" id="KW-0812">Transmembrane</keyword>
<keyword evidence="3" id="KW-1185">Reference proteome</keyword>
<feature type="transmembrane region" description="Helical" evidence="1">
    <location>
        <begin position="26"/>
        <end position="44"/>
    </location>
</feature>
<accession>A0A6M0RNJ5</accession>
<evidence type="ECO:0000313" key="2">
    <source>
        <dbReference type="EMBL" id="NEZ57858.1"/>
    </source>
</evidence>
<protein>
    <submittedName>
        <fullName evidence="2">Uncharacterized protein</fullName>
    </submittedName>
</protein>
<sequence length="196" mass="22471">MNTPSHVILNLALLGHRSRSHLNPSIFWGALVPDLAMFGFYGWAKLIVQMDEATIWREAYYEPFWQTIFDVGNSIPLALLVIALALWVGRRYPVWQPLSLGVIFLAASVILHCLGDLPVHVDDGHRHFWPFSNFRYESPISYWDPDHHGGIVALVEFLLVMVASIRVWQLLQSRWVKGLLLVSNGLMWVIYAGFYL</sequence>
<gene>
    <name evidence="2" type="ORF">DXZ20_19870</name>
</gene>